<keyword evidence="2" id="KW-1185">Reference proteome</keyword>
<dbReference type="AlphaFoldDB" id="A0A370B4H2"/>
<reference evidence="1 2" key="1">
    <citation type="submission" date="2018-07" db="EMBL/GenBank/DDBJ databases">
        <title>Streptomyces species from bats.</title>
        <authorList>
            <person name="Dunlap C."/>
        </authorList>
    </citation>
    <scope>NUCLEOTIDE SEQUENCE [LARGE SCALE GENOMIC DNA]</scope>
    <source>
        <strain evidence="1 2">AC230</strain>
    </source>
</reference>
<protein>
    <submittedName>
        <fullName evidence="1">Uncharacterized protein</fullName>
    </submittedName>
</protein>
<accession>A0A370B4H2</accession>
<comment type="caution">
    <text evidence="1">The sequence shown here is derived from an EMBL/GenBank/DDBJ whole genome shotgun (WGS) entry which is preliminary data.</text>
</comment>
<gene>
    <name evidence="1" type="ORF">DVH02_18585</name>
</gene>
<evidence type="ECO:0000313" key="2">
    <source>
        <dbReference type="Proteomes" id="UP000253741"/>
    </source>
</evidence>
<proteinExistence type="predicted"/>
<sequence>MVPGNSLPAKRRESHPLSDTHELHTLVGAGGFHRLTPDWWPDQEQFATPDRPLLLRVEAALKARLTDGQ</sequence>
<dbReference type="Proteomes" id="UP000253741">
    <property type="component" value="Unassembled WGS sequence"/>
</dbReference>
<evidence type="ECO:0000313" key="1">
    <source>
        <dbReference type="EMBL" id="RDG36708.1"/>
    </source>
</evidence>
<dbReference type="EMBL" id="QQNA01000144">
    <property type="protein sequence ID" value="RDG36708.1"/>
    <property type="molecule type" value="Genomic_DNA"/>
</dbReference>
<organism evidence="1 2">
    <name type="scientific">Streptomyces corynorhini</name>
    <dbReference type="NCBI Taxonomy" id="2282652"/>
    <lineage>
        <taxon>Bacteria</taxon>
        <taxon>Bacillati</taxon>
        <taxon>Actinomycetota</taxon>
        <taxon>Actinomycetes</taxon>
        <taxon>Kitasatosporales</taxon>
        <taxon>Streptomycetaceae</taxon>
        <taxon>Streptomyces</taxon>
    </lineage>
</organism>
<name>A0A370B4H2_9ACTN</name>